<dbReference type="EnsemblPlants" id="Solyc10g050373.1.1">
    <property type="protein sequence ID" value="Solyc10g050373.1.1.1"/>
    <property type="gene ID" value="Solyc10g050373.1"/>
</dbReference>
<accession>A0A3Q7JBG9</accession>
<name>A0A3Q7JBG9_SOLLC</name>
<evidence type="ECO:0000259" key="1">
    <source>
        <dbReference type="Pfam" id="PF14244"/>
    </source>
</evidence>
<dbReference type="Proteomes" id="UP000004994">
    <property type="component" value="Chromosome 10"/>
</dbReference>
<dbReference type="PANTHER" id="PTHR37610:SF97">
    <property type="entry name" value="RETROTRANSPOSON GAG DOMAIN-CONTAINING PROTEIN"/>
    <property type="match status" value="1"/>
</dbReference>
<reference evidence="2" key="1">
    <citation type="journal article" date="2012" name="Nature">
        <title>The tomato genome sequence provides insights into fleshy fruit evolution.</title>
        <authorList>
            <consortium name="Tomato Genome Consortium"/>
        </authorList>
    </citation>
    <scope>NUCLEOTIDE SEQUENCE [LARGE SCALE GENOMIC DNA]</scope>
    <source>
        <strain evidence="2">cv. Heinz 1706</strain>
    </source>
</reference>
<feature type="domain" description="Retrotransposon Copia-like N-terminal" evidence="1">
    <location>
        <begin position="29"/>
        <end position="75"/>
    </location>
</feature>
<protein>
    <recommendedName>
        <fullName evidence="1">Retrotransposon Copia-like N-terminal domain-containing protein</fullName>
    </recommendedName>
</protein>
<reference evidence="2" key="2">
    <citation type="submission" date="2019-01" db="UniProtKB">
        <authorList>
            <consortium name="EnsemblPlants"/>
        </authorList>
    </citation>
    <scope>IDENTIFICATION</scope>
    <source>
        <strain evidence="2">cv. Heinz 1706</strain>
    </source>
</reference>
<dbReference type="Gramene" id="Solyc10g050373.1.1">
    <property type="protein sequence ID" value="Solyc10g050373.1.1.1"/>
    <property type="gene ID" value="Solyc10g050373.1"/>
</dbReference>
<proteinExistence type="predicted"/>
<dbReference type="PANTHER" id="PTHR37610">
    <property type="entry name" value="CCHC-TYPE DOMAIN-CONTAINING PROTEIN"/>
    <property type="match status" value="1"/>
</dbReference>
<organism evidence="2">
    <name type="scientific">Solanum lycopersicum</name>
    <name type="common">Tomato</name>
    <name type="synonym">Lycopersicon esculentum</name>
    <dbReference type="NCBI Taxonomy" id="4081"/>
    <lineage>
        <taxon>Eukaryota</taxon>
        <taxon>Viridiplantae</taxon>
        <taxon>Streptophyta</taxon>
        <taxon>Embryophyta</taxon>
        <taxon>Tracheophyta</taxon>
        <taxon>Spermatophyta</taxon>
        <taxon>Magnoliopsida</taxon>
        <taxon>eudicotyledons</taxon>
        <taxon>Gunneridae</taxon>
        <taxon>Pentapetalae</taxon>
        <taxon>asterids</taxon>
        <taxon>lamiids</taxon>
        <taxon>Solanales</taxon>
        <taxon>Solanaceae</taxon>
        <taxon>Solanoideae</taxon>
        <taxon>Solaneae</taxon>
        <taxon>Solanum</taxon>
        <taxon>Solanum subgen. Lycopersicon</taxon>
    </lineage>
</organism>
<dbReference type="OMA" id="RYAFLMG"/>
<evidence type="ECO:0000313" key="2">
    <source>
        <dbReference type="EnsemblPlants" id="Solyc10g050373.1.1.1"/>
    </source>
</evidence>
<dbReference type="AlphaFoldDB" id="A0A3Q7JBG9"/>
<sequence>MKTEGHIDELASLHQPKVTETSLFFFLPPDHQGLIFVTNPLSENGENYFTWRRNLFNLLHSKNETGFVNGTIGWPNENSKDLQSWIEYNYIVLSCLINAIAKELQGRAAHIEKAREIWVDPEEQFNQGIAPRFYELKRAIALLKQERASISSYYGKLMSVWGELQGLVPTPSCTCGCICGVVKKMQSMMEEEKIFDFLIGLDNTYSTIHSQIQSVDPLPNIRRAYAITTQEENRELLLQITFPQLKQLPC</sequence>
<keyword evidence="3" id="KW-1185">Reference proteome</keyword>
<dbReference type="InterPro" id="IPR029472">
    <property type="entry name" value="Copia-like_N"/>
</dbReference>
<dbReference type="Pfam" id="PF14244">
    <property type="entry name" value="Retrotran_gag_3"/>
    <property type="match status" value="1"/>
</dbReference>
<evidence type="ECO:0000313" key="3">
    <source>
        <dbReference type="Proteomes" id="UP000004994"/>
    </source>
</evidence>
<dbReference type="InParanoid" id="A0A3Q7JBG9"/>